<dbReference type="PANTHER" id="PTHR43738">
    <property type="entry name" value="ABC TRANSPORTER, MEMBRANE PROTEIN"/>
    <property type="match status" value="1"/>
</dbReference>
<accession>A0A921DYP1</accession>
<dbReference type="EMBL" id="DYYI01000109">
    <property type="protein sequence ID" value="HJE20604.1"/>
    <property type="molecule type" value="Genomic_DNA"/>
</dbReference>
<comment type="function">
    <text evidence="10">Part of the ABC transporter complex hrt involved in hemin import. Responsible for the translocation of the substrate across the membrane.</text>
</comment>
<evidence type="ECO:0000256" key="11">
    <source>
        <dbReference type="SAM" id="Phobius"/>
    </source>
</evidence>
<name>A0A921DYP1_9STAP</name>
<keyword evidence="5" id="KW-0813">Transport</keyword>
<evidence type="ECO:0000256" key="8">
    <source>
        <dbReference type="ARBA" id="ARBA00022989"/>
    </source>
</evidence>
<dbReference type="InterPro" id="IPR003838">
    <property type="entry name" value="ABC3_permease_C"/>
</dbReference>
<feature type="transmembrane region" description="Helical" evidence="11">
    <location>
        <begin position="231"/>
        <end position="252"/>
    </location>
</feature>
<dbReference type="Pfam" id="PF02687">
    <property type="entry name" value="FtsX"/>
    <property type="match status" value="1"/>
</dbReference>
<sequence>LNALNVAHENITMMSIQMGELEDSTGQSHSLVFVTSEGHEIFPMAEQNELLLDGSLQDEGIQSGEEVSTRLISDELTVSGFTEQQTYSHSPAAFIHPDDFSELVQSDSPQIVFVEEEAATIDGLTAYSNNEFLNTLPSFSSEQMSLNMITYFLYAISGLLFAIFFYMINVQKLTTFGILKAVGVKTITLFKMMWTQMILITIIALGIAVGISQLLVMVMPDAIPFQLTWEVTLFTSVVFIIIGFIGATLSGIQISKVEPMHAINQGGA</sequence>
<keyword evidence="6" id="KW-1003">Cell membrane</keyword>
<keyword evidence="9 11" id="KW-0472">Membrane</keyword>
<evidence type="ECO:0000313" key="14">
    <source>
        <dbReference type="Proteomes" id="UP000763505"/>
    </source>
</evidence>
<feature type="transmembrane region" description="Helical" evidence="11">
    <location>
        <begin position="197"/>
        <end position="219"/>
    </location>
</feature>
<protein>
    <recommendedName>
        <fullName evidence="4">Putative hemin transport system permease protein HrtB</fullName>
    </recommendedName>
</protein>
<keyword evidence="8 11" id="KW-1133">Transmembrane helix</keyword>
<dbReference type="Proteomes" id="UP000763505">
    <property type="component" value="Unassembled WGS sequence"/>
</dbReference>
<comment type="similarity">
    <text evidence="2">Belongs to the ABC-4 integral membrane protein family. HrtB subfamily.</text>
</comment>
<dbReference type="AlphaFoldDB" id="A0A921DYP1"/>
<evidence type="ECO:0000256" key="1">
    <source>
        <dbReference type="ARBA" id="ARBA00004651"/>
    </source>
</evidence>
<evidence type="ECO:0000256" key="9">
    <source>
        <dbReference type="ARBA" id="ARBA00023136"/>
    </source>
</evidence>
<evidence type="ECO:0000256" key="10">
    <source>
        <dbReference type="ARBA" id="ARBA00024973"/>
    </source>
</evidence>
<evidence type="ECO:0000256" key="6">
    <source>
        <dbReference type="ARBA" id="ARBA00022475"/>
    </source>
</evidence>
<comment type="subunit">
    <text evidence="3">The complex is composed of two ATP-binding proteins (HrtA), two transmembrane proteins (HrtB) and a solute-binding protein.</text>
</comment>
<comment type="caution">
    <text evidence="13">The sequence shown here is derived from an EMBL/GenBank/DDBJ whole genome shotgun (WGS) entry which is preliminary data.</text>
</comment>
<reference evidence="13" key="2">
    <citation type="submission" date="2021-09" db="EMBL/GenBank/DDBJ databases">
        <authorList>
            <person name="Gilroy R."/>
        </authorList>
    </citation>
    <scope>NUCLEOTIDE SEQUENCE</scope>
    <source>
        <strain evidence="13">6019</strain>
    </source>
</reference>
<evidence type="ECO:0000256" key="3">
    <source>
        <dbReference type="ARBA" id="ARBA00011131"/>
    </source>
</evidence>
<dbReference type="GO" id="GO:0005886">
    <property type="term" value="C:plasma membrane"/>
    <property type="evidence" value="ECO:0007669"/>
    <property type="project" value="UniProtKB-SubCell"/>
</dbReference>
<evidence type="ECO:0000256" key="2">
    <source>
        <dbReference type="ARBA" id="ARBA00008697"/>
    </source>
</evidence>
<evidence type="ECO:0000313" key="13">
    <source>
        <dbReference type="EMBL" id="HJE20604.1"/>
    </source>
</evidence>
<evidence type="ECO:0000256" key="7">
    <source>
        <dbReference type="ARBA" id="ARBA00022692"/>
    </source>
</evidence>
<feature type="non-terminal residue" evidence="13">
    <location>
        <position position="1"/>
    </location>
</feature>
<comment type="subcellular location">
    <subcellularLocation>
        <location evidence="1">Cell membrane</location>
        <topology evidence="1">Multi-pass membrane protein</topology>
    </subcellularLocation>
</comment>
<proteinExistence type="inferred from homology"/>
<dbReference type="PANTHER" id="PTHR43738:SF1">
    <property type="entry name" value="HEMIN TRANSPORT SYSTEM PERMEASE PROTEIN HRTB-RELATED"/>
    <property type="match status" value="1"/>
</dbReference>
<reference evidence="13" key="1">
    <citation type="journal article" date="2021" name="PeerJ">
        <title>Extensive microbial diversity within the chicken gut microbiome revealed by metagenomics and culture.</title>
        <authorList>
            <person name="Gilroy R."/>
            <person name="Ravi A."/>
            <person name="Getino M."/>
            <person name="Pursley I."/>
            <person name="Horton D.L."/>
            <person name="Alikhan N.F."/>
            <person name="Baker D."/>
            <person name="Gharbi K."/>
            <person name="Hall N."/>
            <person name="Watson M."/>
            <person name="Adriaenssens E.M."/>
            <person name="Foster-Nyarko E."/>
            <person name="Jarju S."/>
            <person name="Secka A."/>
            <person name="Antonio M."/>
            <person name="Oren A."/>
            <person name="Chaudhuri R.R."/>
            <person name="La Ragione R."/>
            <person name="Hildebrand F."/>
            <person name="Pallen M.J."/>
        </authorList>
    </citation>
    <scope>NUCLEOTIDE SEQUENCE</scope>
    <source>
        <strain evidence="13">6019</strain>
    </source>
</reference>
<feature type="transmembrane region" description="Helical" evidence="11">
    <location>
        <begin position="148"/>
        <end position="167"/>
    </location>
</feature>
<dbReference type="InterPro" id="IPR051125">
    <property type="entry name" value="ABC-4/HrtB_transporter"/>
</dbReference>
<organism evidence="13 14">
    <name type="scientific">Aliicoccus persicus</name>
    <dbReference type="NCBI Taxonomy" id="930138"/>
    <lineage>
        <taxon>Bacteria</taxon>
        <taxon>Bacillati</taxon>
        <taxon>Bacillota</taxon>
        <taxon>Bacilli</taxon>
        <taxon>Bacillales</taxon>
        <taxon>Staphylococcaceae</taxon>
        <taxon>Aliicoccus</taxon>
    </lineage>
</organism>
<evidence type="ECO:0000259" key="12">
    <source>
        <dbReference type="Pfam" id="PF02687"/>
    </source>
</evidence>
<feature type="domain" description="ABC3 transporter permease C-terminal" evidence="12">
    <location>
        <begin position="148"/>
        <end position="259"/>
    </location>
</feature>
<keyword evidence="7 11" id="KW-0812">Transmembrane</keyword>
<evidence type="ECO:0000256" key="5">
    <source>
        <dbReference type="ARBA" id="ARBA00022448"/>
    </source>
</evidence>
<gene>
    <name evidence="13" type="ORF">K8V35_09645</name>
</gene>
<evidence type="ECO:0000256" key="4">
    <source>
        <dbReference type="ARBA" id="ARBA00016962"/>
    </source>
</evidence>